<comment type="function">
    <text evidence="7">Catalyzes the formation of phosphoribosylamine from phosphoribosylpyrophosphate (PRPP) and glutamine.</text>
</comment>
<protein>
    <recommendedName>
        <fullName evidence="7">Amidophosphoribosyltransferase</fullName>
        <shortName evidence="7">ATase</shortName>
        <ecNumber evidence="7">2.4.2.14</ecNumber>
    </recommendedName>
    <alternativeName>
        <fullName evidence="7">Glutamine phosphoribosylpyrophosphate amidotransferase</fullName>
        <shortName evidence="7">GPATase</shortName>
    </alternativeName>
</protein>
<evidence type="ECO:0000256" key="1">
    <source>
        <dbReference type="ARBA" id="ARBA00005209"/>
    </source>
</evidence>
<dbReference type="Proteomes" id="UP000058636">
    <property type="component" value="Unassembled WGS sequence"/>
</dbReference>
<feature type="binding site" evidence="7 11">
    <location>
        <position position="227"/>
    </location>
    <ligand>
        <name>[4Fe-4S] cluster</name>
        <dbReference type="ChEBI" id="CHEBI:49883"/>
    </ligand>
</feature>
<keyword evidence="7 11" id="KW-0411">Iron-sulfur</keyword>
<reference evidence="12 13" key="1">
    <citation type="journal article" date="2015" name="MBio">
        <title>Genome-Resolved Metagenomic Analysis Reveals Roles for Candidate Phyla and Other Microbial Community Members in Biogeochemical Transformations in Oil Reservoirs.</title>
        <authorList>
            <person name="Hu P."/>
            <person name="Tom L."/>
            <person name="Singh A."/>
            <person name="Thomas B.C."/>
            <person name="Baker B.J."/>
            <person name="Piceno Y.M."/>
            <person name="Andersen G.L."/>
            <person name="Banfield J.F."/>
        </authorList>
    </citation>
    <scope>NUCLEOTIDE SEQUENCE [LARGE SCALE GENOMIC DNA]</scope>
    <source>
        <strain evidence="12">46_26</strain>
    </source>
</reference>
<feature type="binding site" evidence="7 11">
    <location>
        <position position="423"/>
    </location>
    <ligand>
        <name>[4Fe-4S] cluster</name>
        <dbReference type="ChEBI" id="CHEBI:49883"/>
    </ligand>
</feature>
<dbReference type="RefSeq" id="WP_004080018.1">
    <property type="nucleotide sequence ID" value="NZ_DAITJQ010000001.1"/>
</dbReference>
<feature type="binding site" evidence="7 10">
    <location>
        <position position="274"/>
    </location>
    <ligand>
        <name>Mg(2+)</name>
        <dbReference type="ChEBI" id="CHEBI:18420"/>
    </ligand>
</feature>
<accession>A0A117L314</accession>
<comment type="catalytic activity">
    <reaction evidence="7 8">
        <text>5-phospho-beta-D-ribosylamine + L-glutamate + diphosphate = 5-phospho-alpha-D-ribose 1-diphosphate + L-glutamine + H2O</text>
        <dbReference type="Rhea" id="RHEA:14905"/>
        <dbReference type="ChEBI" id="CHEBI:15377"/>
        <dbReference type="ChEBI" id="CHEBI:29985"/>
        <dbReference type="ChEBI" id="CHEBI:33019"/>
        <dbReference type="ChEBI" id="CHEBI:58017"/>
        <dbReference type="ChEBI" id="CHEBI:58359"/>
        <dbReference type="ChEBI" id="CHEBI:58681"/>
        <dbReference type="EC" id="2.4.2.14"/>
    </reaction>
</comment>
<dbReference type="NCBIfam" id="TIGR01134">
    <property type="entry name" value="purF"/>
    <property type="match status" value="1"/>
</dbReference>
<sequence>MCGIAGVWNVKDAFSVLHDVLLGLQHRGQESVGVVVDGFKTIKGKGLVDTVLTEDRWEDAEKGIGHVRYSTAGSLEDIQPIVAFTRKGRLAIAHNGNIPNGEKWIEMLKEKGAVFQSSLDSEVFLHLISMSEGDLKESIVKALKKVPLAYSLLILHEEFLAAARDPYGVRPLFYGKYGDGIVVASEDAALKAIGVEDIEEVPSGTVVFFSNKGTETVRFSKKEKRFCSFEFIYFARPDSHFLDQSVHIARYRMGEELYRENPIEADVVVPVLDSGLSGAMGFSSASGIPLDIGLMRNRYVGRSFIMPVDREKIVKKKLVPIEDVVSGKRVVVIDDSIVRGTTMGIIVKILREAGAKEVHVGIHSPPVRFPCFYGIDTARKKELVAGERAVEEVKKIVNADSLFYLSLEGLKRAIGRSELCVACFSGEYLHE</sequence>
<keyword evidence="7" id="KW-0004">4Fe-4S</keyword>
<evidence type="ECO:0000313" key="13">
    <source>
        <dbReference type="Proteomes" id="UP000058636"/>
    </source>
</evidence>
<dbReference type="EC" id="2.4.2.14" evidence="7"/>
<comment type="caution">
    <text evidence="12">The sequence shown here is derived from an EMBL/GenBank/DDBJ whole genome shotgun (WGS) entry which is preliminary data.</text>
</comment>
<evidence type="ECO:0000256" key="2">
    <source>
        <dbReference type="ARBA" id="ARBA00010138"/>
    </source>
</evidence>
<evidence type="ECO:0000256" key="7">
    <source>
        <dbReference type="HAMAP-Rule" id="MF_01931"/>
    </source>
</evidence>
<evidence type="ECO:0000256" key="5">
    <source>
        <dbReference type="ARBA" id="ARBA00022755"/>
    </source>
</evidence>
<dbReference type="GO" id="GO:0004044">
    <property type="term" value="F:amidophosphoribosyltransferase activity"/>
    <property type="evidence" value="ECO:0007669"/>
    <property type="project" value="UniProtKB-UniRule"/>
</dbReference>
<evidence type="ECO:0000256" key="9">
    <source>
        <dbReference type="PIRSR" id="PIRSR000485-1"/>
    </source>
</evidence>
<keyword evidence="7 10" id="KW-0460">Magnesium</keyword>
<dbReference type="PANTHER" id="PTHR11907">
    <property type="entry name" value="AMIDOPHOSPHORIBOSYLTRANSFERASE"/>
    <property type="match status" value="1"/>
</dbReference>
<dbReference type="SUPFAM" id="SSF53271">
    <property type="entry name" value="PRTase-like"/>
    <property type="match status" value="1"/>
</dbReference>
<dbReference type="GO" id="GO:0009113">
    <property type="term" value="P:purine nucleobase biosynthetic process"/>
    <property type="evidence" value="ECO:0007669"/>
    <property type="project" value="UniProtKB-UniRule"/>
</dbReference>
<dbReference type="UniPathway" id="UPA00074">
    <property type="reaction ID" value="UER00124"/>
</dbReference>
<keyword evidence="7 10" id="KW-0479">Metal-binding</keyword>
<keyword evidence="5 7" id="KW-0658">Purine biosynthesis</keyword>
<dbReference type="OMA" id="IRHFGVK"/>
<dbReference type="InterPro" id="IPR005854">
    <property type="entry name" value="PurF"/>
</dbReference>
<comment type="cofactor">
    <cofactor evidence="7 11">
        <name>[4Fe-4S] cluster</name>
        <dbReference type="ChEBI" id="CHEBI:49883"/>
    </cofactor>
    <text evidence="7 11">Binds 1 [4Fe-4S] cluster per subunit.</text>
</comment>
<dbReference type="EMBL" id="LGFG01000048">
    <property type="protein sequence ID" value="KUK23139.1"/>
    <property type="molecule type" value="Genomic_DNA"/>
</dbReference>
<dbReference type="Gene3D" id="3.40.50.2020">
    <property type="match status" value="1"/>
</dbReference>
<dbReference type="InterPro" id="IPR035584">
    <property type="entry name" value="PurF_N"/>
</dbReference>
<keyword evidence="6 7" id="KW-0315">Glutamine amidotransferase</keyword>
<dbReference type="Pfam" id="PF00156">
    <property type="entry name" value="Pribosyltran"/>
    <property type="match status" value="1"/>
</dbReference>
<feature type="binding site" evidence="7 11">
    <location>
        <position position="420"/>
    </location>
    <ligand>
        <name>[4Fe-4S] cluster</name>
        <dbReference type="ChEBI" id="CHEBI:49883"/>
    </ligand>
</feature>
<dbReference type="Pfam" id="PF13537">
    <property type="entry name" value="GATase_7"/>
    <property type="match status" value="1"/>
</dbReference>
<dbReference type="PIRSF" id="PIRSF000485">
    <property type="entry name" value="Amd_phspho_trans"/>
    <property type="match status" value="1"/>
</dbReference>
<dbReference type="PROSITE" id="PS51278">
    <property type="entry name" value="GATASE_TYPE_2"/>
    <property type="match status" value="1"/>
</dbReference>
<dbReference type="HAMAP" id="MF_01931">
    <property type="entry name" value="PurF"/>
    <property type="match status" value="1"/>
</dbReference>
<organism evidence="12 13">
    <name type="scientific">Thermotoga petrophila</name>
    <dbReference type="NCBI Taxonomy" id="93929"/>
    <lineage>
        <taxon>Bacteria</taxon>
        <taxon>Thermotogati</taxon>
        <taxon>Thermotogota</taxon>
        <taxon>Thermotogae</taxon>
        <taxon>Thermotogales</taxon>
        <taxon>Thermotogaceae</taxon>
        <taxon>Thermotoga</taxon>
    </lineage>
</organism>
<dbReference type="GO" id="GO:0000287">
    <property type="term" value="F:magnesium ion binding"/>
    <property type="evidence" value="ECO:0007669"/>
    <property type="project" value="UniProtKB-UniRule"/>
</dbReference>
<proteinExistence type="inferred from homology"/>
<dbReference type="PATRIC" id="fig|93930.3.peg.1613"/>
<evidence type="ECO:0000256" key="3">
    <source>
        <dbReference type="ARBA" id="ARBA00022676"/>
    </source>
</evidence>
<comment type="similarity">
    <text evidence="2 7 8">In the C-terminal section; belongs to the purine/pyrimidine phosphoribosyltransferase family.</text>
</comment>
<evidence type="ECO:0000256" key="10">
    <source>
        <dbReference type="PIRSR" id="PIRSR000485-2"/>
    </source>
</evidence>
<dbReference type="InterPro" id="IPR017932">
    <property type="entry name" value="GATase_2_dom"/>
</dbReference>
<keyword evidence="7 11" id="KW-0408">Iron</keyword>
<evidence type="ECO:0000256" key="6">
    <source>
        <dbReference type="ARBA" id="ARBA00022962"/>
    </source>
</evidence>
<dbReference type="InterPro" id="IPR000836">
    <property type="entry name" value="PRTase_dom"/>
</dbReference>
<feature type="binding site" evidence="7 11">
    <location>
        <position position="371"/>
    </location>
    <ligand>
        <name>[4Fe-4S] cluster</name>
        <dbReference type="ChEBI" id="CHEBI:49883"/>
    </ligand>
</feature>
<dbReference type="AlphaFoldDB" id="A0A117L314"/>
<evidence type="ECO:0000256" key="4">
    <source>
        <dbReference type="ARBA" id="ARBA00022679"/>
    </source>
</evidence>
<dbReference type="Gene3D" id="3.60.20.10">
    <property type="entry name" value="Glutamine Phosphoribosylpyrophosphate, subunit 1, domain 1"/>
    <property type="match status" value="1"/>
</dbReference>
<dbReference type="CDD" id="cd06223">
    <property type="entry name" value="PRTases_typeI"/>
    <property type="match status" value="1"/>
</dbReference>
<keyword evidence="3 7" id="KW-0328">Glycosyltransferase</keyword>
<comment type="pathway">
    <text evidence="1 7 8">Purine metabolism; IMP biosynthesis via de novo pathway; N(1)-(5-phospho-D-ribosyl)glycinamide from 5-phospho-alpha-D-ribose 1-diphosphate: step 1/2.</text>
</comment>
<feature type="active site" description="Nucleophile" evidence="7 9">
    <location>
        <position position="2"/>
    </location>
</feature>
<keyword evidence="4 7" id="KW-0808">Transferase</keyword>
<dbReference type="SUPFAM" id="SSF56235">
    <property type="entry name" value="N-terminal nucleophile aminohydrolases (Ntn hydrolases)"/>
    <property type="match status" value="1"/>
</dbReference>
<evidence type="ECO:0000256" key="11">
    <source>
        <dbReference type="PIRSR" id="PIRSR000485-3"/>
    </source>
</evidence>
<feature type="binding site" evidence="7 10">
    <location>
        <position position="334"/>
    </location>
    <ligand>
        <name>Mg(2+)</name>
        <dbReference type="ChEBI" id="CHEBI:18420"/>
    </ligand>
</feature>
<name>A0A117L314_9THEM</name>
<evidence type="ECO:0000313" key="12">
    <source>
        <dbReference type="EMBL" id="KUK23139.1"/>
    </source>
</evidence>
<dbReference type="GO" id="GO:0051539">
    <property type="term" value="F:4 iron, 4 sulfur cluster binding"/>
    <property type="evidence" value="ECO:0007669"/>
    <property type="project" value="UniProtKB-KW"/>
</dbReference>
<dbReference type="InterPro" id="IPR029055">
    <property type="entry name" value="Ntn_hydrolases_N"/>
</dbReference>
<dbReference type="InterPro" id="IPR029057">
    <property type="entry name" value="PRTase-like"/>
</dbReference>
<gene>
    <name evidence="7" type="primary">purF</name>
    <name evidence="12" type="ORF">XD57_0762</name>
</gene>
<evidence type="ECO:0000256" key="8">
    <source>
        <dbReference type="PIRNR" id="PIRNR000485"/>
    </source>
</evidence>
<feature type="binding site" evidence="7 10">
    <location>
        <position position="335"/>
    </location>
    <ligand>
        <name>Mg(2+)</name>
        <dbReference type="ChEBI" id="CHEBI:18420"/>
    </ligand>
</feature>
<dbReference type="CDD" id="cd00715">
    <property type="entry name" value="GPATase_N"/>
    <property type="match status" value="1"/>
</dbReference>
<comment type="cofactor">
    <cofactor evidence="7 10">
        <name>Mg(2+)</name>
        <dbReference type="ChEBI" id="CHEBI:18420"/>
    </cofactor>
    <text evidence="7 10">Binds 1 Mg(2+) ion per subunit.</text>
</comment>
<dbReference type="GO" id="GO:0006189">
    <property type="term" value="P:'de novo' IMP biosynthetic process"/>
    <property type="evidence" value="ECO:0007669"/>
    <property type="project" value="UniProtKB-UniRule"/>
</dbReference>